<evidence type="ECO:0000256" key="1">
    <source>
        <dbReference type="SAM" id="MobiDB-lite"/>
    </source>
</evidence>
<dbReference type="Pfam" id="PF03663">
    <property type="entry name" value="Glyco_hydro_76"/>
    <property type="match status" value="1"/>
</dbReference>
<dbReference type="GO" id="GO:0016787">
    <property type="term" value="F:hydrolase activity"/>
    <property type="evidence" value="ECO:0007669"/>
    <property type="project" value="UniProtKB-KW"/>
</dbReference>
<organism evidence="3 4">
    <name type="scientific">Chaetomium strumarium</name>
    <dbReference type="NCBI Taxonomy" id="1170767"/>
    <lineage>
        <taxon>Eukaryota</taxon>
        <taxon>Fungi</taxon>
        <taxon>Dikarya</taxon>
        <taxon>Ascomycota</taxon>
        <taxon>Pezizomycotina</taxon>
        <taxon>Sordariomycetes</taxon>
        <taxon>Sordariomycetidae</taxon>
        <taxon>Sordariales</taxon>
        <taxon>Chaetomiaceae</taxon>
        <taxon>Chaetomium</taxon>
    </lineage>
</organism>
<dbReference type="PANTHER" id="PTHR47791:SF3">
    <property type="entry name" value="MEIOTICALLY UP-REGULATED GENE 191 PROTEIN"/>
    <property type="match status" value="1"/>
</dbReference>
<reference evidence="3" key="1">
    <citation type="journal article" date="2023" name="Mol. Phylogenet. Evol.">
        <title>Genome-scale phylogeny and comparative genomics of the fungal order Sordariales.</title>
        <authorList>
            <person name="Hensen N."/>
            <person name="Bonometti L."/>
            <person name="Westerberg I."/>
            <person name="Brannstrom I.O."/>
            <person name="Guillou S."/>
            <person name="Cros-Aarteil S."/>
            <person name="Calhoun S."/>
            <person name="Haridas S."/>
            <person name="Kuo A."/>
            <person name="Mondo S."/>
            <person name="Pangilinan J."/>
            <person name="Riley R."/>
            <person name="LaButti K."/>
            <person name="Andreopoulos B."/>
            <person name="Lipzen A."/>
            <person name="Chen C."/>
            <person name="Yan M."/>
            <person name="Daum C."/>
            <person name="Ng V."/>
            <person name="Clum A."/>
            <person name="Steindorff A."/>
            <person name="Ohm R.A."/>
            <person name="Martin F."/>
            <person name="Silar P."/>
            <person name="Natvig D.O."/>
            <person name="Lalanne C."/>
            <person name="Gautier V."/>
            <person name="Ament-Velasquez S.L."/>
            <person name="Kruys A."/>
            <person name="Hutchinson M.I."/>
            <person name="Powell A.J."/>
            <person name="Barry K."/>
            <person name="Miller A.N."/>
            <person name="Grigoriev I.V."/>
            <person name="Debuchy R."/>
            <person name="Gladieux P."/>
            <person name="Hiltunen Thoren M."/>
            <person name="Johannesson H."/>
        </authorList>
    </citation>
    <scope>NUCLEOTIDE SEQUENCE</scope>
    <source>
        <strain evidence="3">CBS 333.67</strain>
    </source>
</reference>
<dbReference type="EMBL" id="JAUDZG010000007">
    <property type="protein sequence ID" value="KAK3302057.1"/>
    <property type="molecule type" value="Genomic_DNA"/>
</dbReference>
<feature type="region of interest" description="Disordered" evidence="1">
    <location>
        <begin position="32"/>
        <end position="57"/>
    </location>
</feature>
<feature type="compositionally biased region" description="Basic and acidic residues" evidence="1">
    <location>
        <begin position="36"/>
        <end position="57"/>
    </location>
</feature>
<keyword evidence="2" id="KW-0732">Signal</keyword>
<name>A0AAJ0LY58_9PEZI</name>
<evidence type="ECO:0000313" key="3">
    <source>
        <dbReference type="EMBL" id="KAK3302057.1"/>
    </source>
</evidence>
<proteinExistence type="predicted"/>
<dbReference type="Proteomes" id="UP001273166">
    <property type="component" value="Unassembled WGS sequence"/>
</dbReference>
<dbReference type="AlphaFoldDB" id="A0AAJ0LY58"/>
<keyword evidence="4" id="KW-1185">Reference proteome</keyword>
<dbReference type="GO" id="GO:0005975">
    <property type="term" value="P:carbohydrate metabolic process"/>
    <property type="evidence" value="ECO:0007669"/>
    <property type="project" value="InterPro"/>
</dbReference>
<feature type="signal peptide" evidence="2">
    <location>
        <begin position="1"/>
        <end position="21"/>
    </location>
</feature>
<comment type="caution">
    <text evidence="3">The sequence shown here is derived from an EMBL/GenBank/DDBJ whole genome shotgun (WGS) entry which is preliminary data.</text>
</comment>
<feature type="chain" id="PRO_5042510671" evidence="2">
    <location>
        <begin position="22"/>
        <end position="426"/>
    </location>
</feature>
<sequence length="426" mass="46948">MRPSLFFKLGFLWSIPGFAVAAGAQQQVVEPLPETHPVRSDDRIVSEKSPSRTRDLDPRTAARAAIAAMNDRFFAPSQNIWSPGDPWWVSGVALTGIIDYMRKSNSSEYLDQVEKIIHAQRVVLSWWPRGLGEFRADSTDDTGWWALAMIGMYDLTGNSTYLGIAIEDEVYMYGYWSDNPCGGGLYVDIPKLTYKNAIANELYIKLAASLHNRIDGDTVYLPRAEKAWSWFQGSGMIGNGSNLINDGLTSRSDGTCFNNQLPVWTYNQGVILGALVELYQATKNDTYLSTAQFIADAVLAADTTLVRDGVLTEAGCSSSSSSSSSDESQCNSDQQAFKGIFAGNLAELDAALPQPDDDGREGSNHRRPYKPFLQLNAQSVYGRDRRVVESPDGELDLYDVSWAGPFRNSTVAKQASALWLLVAVMR</sequence>
<keyword evidence="3" id="KW-0378">Hydrolase</keyword>
<reference evidence="3" key="2">
    <citation type="submission" date="2023-06" db="EMBL/GenBank/DDBJ databases">
        <authorList>
            <consortium name="Lawrence Berkeley National Laboratory"/>
            <person name="Mondo S.J."/>
            <person name="Hensen N."/>
            <person name="Bonometti L."/>
            <person name="Westerberg I."/>
            <person name="Brannstrom I.O."/>
            <person name="Guillou S."/>
            <person name="Cros-Aarteil S."/>
            <person name="Calhoun S."/>
            <person name="Haridas S."/>
            <person name="Kuo A."/>
            <person name="Pangilinan J."/>
            <person name="Riley R."/>
            <person name="Labutti K."/>
            <person name="Andreopoulos B."/>
            <person name="Lipzen A."/>
            <person name="Chen C."/>
            <person name="Yanf M."/>
            <person name="Daum C."/>
            <person name="Ng V."/>
            <person name="Clum A."/>
            <person name="Steindorff A."/>
            <person name="Ohm R."/>
            <person name="Martin F."/>
            <person name="Silar P."/>
            <person name="Natvig D."/>
            <person name="Lalanne C."/>
            <person name="Gautier V."/>
            <person name="Ament-Velasquez S.L."/>
            <person name="Kruys A."/>
            <person name="Hutchinson M.I."/>
            <person name="Powell A.J."/>
            <person name="Barry K."/>
            <person name="Miller A.N."/>
            <person name="Grigoriev I.V."/>
            <person name="Debuchy R."/>
            <person name="Gladieux P."/>
            <person name="Thoren M.H."/>
            <person name="Johannesson H."/>
        </authorList>
    </citation>
    <scope>NUCLEOTIDE SEQUENCE</scope>
    <source>
        <strain evidence="3">CBS 333.67</strain>
    </source>
</reference>
<dbReference type="PANTHER" id="PTHR47791">
    <property type="entry name" value="MEIOTICALLY UP-REGULATED GENE 191 PROTEIN"/>
    <property type="match status" value="1"/>
</dbReference>
<evidence type="ECO:0000313" key="4">
    <source>
        <dbReference type="Proteomes" id="UP001273166"/>
    </source>
</evidence>
<dbReference type="InterPro" id="IPR053169">
    <property type="entry name" value="MUG_Protein"/>
</dbReference>
<dbReference type="InterPro" id="IPR008928">
    <property type="entry name" value="6-hairpin_glycosidase_sf"/>
</dbReference>
<gene>
    <name evidence="3" type="ORF">B0T15DRAFT_290326</name>
</gene>
<protein>
    <submittedName>
        <fullName evidence="3">Glycosyl hydrolase family 76-domain-containing protein</fullName>
    </submittedName>
</protein>
<evidence type="ECO:0000256" key="2">
    <source>
        <dbReference type="SAM" id="SignalP"/>
    </source>
</evidence>
<accession>A0AAJ0LY58</accession>
<dbReference type="Gene3D" id="1.50.10.20">
    <property type="match status" value="1"/>
</dbReference>
<dbReference type="SUPFAM" id="SSF48208">
    <property type="entry name" value="Six-hairpin glycosidases"/>
    <property type="match status" value="1"/>
</dbReference>
<dbReference type="InterPro" id="IPR005198">
    <property type="entry name" value="Glyco_hydro_76"/>
</dbReference>
<dbReference type="GeneID" id="87882530"/>
<dbReference type="RefSeq" id="XP_062717837.1">
    <property type="nucleotide sequence ID" value="XM_062863701.1"/>
</dbReference>